<feature type="compositionally biased region" description="Low complexity" evidence="1">
    <location>
        <begin position="423"/>
        <end position="437"/>
    </location>
</feature>
<feature type="compositionally biased region" description="Polar residues" evidence="1">
    <location>
        <begin position="171"/>
        <end position="186"/>
    </location>
</feature>
<protein>
    <submittedName>
        <fullName evidence="3">Actinobacterial surface-anchored domain protein</fullName>
    </submittedName>
</protein>
<dbReference type="Proteomes" id="UP000010301">
    <property type="component" value="Unassembled WGS sequence"/>
</dbReference>
<keyword evidence="2" id="KW-1133">Transmembrane helix</keyword>
<evidence type="ECO:0000313" key="4">
    <source>
        <dbReference type="Proteomes" id="UP000010301"/>
    </source>
</evidence>
<keyword evidence="4" id="KW-1185">Reference proteome</keyword>
<dbReference type="NCBIfam" id="NF038134">
    <property type="entry name" value="choice_anch_M"/>
    <property type="match status" value="1"/>
</dbReference>
<evidence type="ECO:0000256" key="2">
    <source>
        <dbReference type="SAM" id="Phobius"/>
    </source>
</evidence>
<feature type="transmembrane region" description="Helical" evidence="2">
    <location>
        <begin position="485"/>
        <end position="504"/>
    </location>
</feature>
<name>C0W296_9ACTO</name>
<keyword evidence="2" id="KW-0472">Membrane</keyword>
<comment type="caution">
    <text evidence="3">The sequence shown here is derived from an EMBL/GenBank/DDBJ whole genome shotgun (WGS) entry which is preliminary data.</text>
</comment>
<dbReference type="NCBIfam" id="TIGR03769">
    <property type="entry name" value="P_ac_wall_RPT"/>
    <property type="match status" value="1"/>
</dbReference>
<accession>C0W296</accession>
<dbReference type="HOGENOM" id="CLU_522379_0_0_11"/>
<feature type="compositionally biased region" description="Polar residues" evidence="1">
    <location>
        <begin position="464"/>
        <end position="478"/>
    </location>
</feature>
<dbReference type="InterPro" id="IPR022435">
    <property type="entry name" value="Surface-anchored_actinobac"/>
</dbReference>
<evidence type="ECO:0000256" key="1">
    <source>
        <dbReference type="SAM" id="MobiDB-lite"/>
    </source>
</evidence>
<feature type="compositionally biased region" description="Polar residues" evidence="1">
    <location>
        <begin position="127"/>
        <end position="155"/>
    </location>
</feature>
<sequence>MSYAQGQAEFSTQTTGTYPVPQVDSTLPAFDFNDRVITDKQVTVSVAATDSHYTLNVSPAQAYLPLHVSGGFYADPADEYPTCEVNFISFPGVRSFNFSTDDCYDITTLKLKVVPDSRSPYGGAELTVNTPATGESATHPLQLTDTPFVSGATNSDDAEEETPTVPADPQTPGSTDGSAETDTPEVTPSEPAVLKLIQDKVTISDGHLDIGPHFSGDKLVIAVKDDSRQHATSTVLRDPAAVSIAVPDAAQVKRSSRIFGDKSFDFLGEESTPLFVLGATQQAGRAWPGFSTEDFDYQRFPAGVDLELSALETPAGANWWGFTSAPLGGLGEVVFDSQKPLVLKNPQRTHMHLHWAFTTPGTYRLQVRAVVPESQPVGFFRSVAHSLGLSAPLVSEPATLTFVVGKPGEVSTDQVTPLIPQVGSDSASGDAAESADSLVGNTVPEGGSVTSPTPERNTPGLVSEQPQSPAERNTPPSLPNTGVSGLAWMIFVAGSLFLLGALLLPGGSLRFLRAGSKTTQK</sequence>
<dbReference type="EMBL" id="ACFG01000037">
    <property type="protein sequence ID" value="EEH63201.1"/>
    <property type="molecule type" value="Genomic_DNA"/>
</dbReference>
<reference evidence="3 4" key="1">
    <citation type="submission" date="2009-01" db="EMBL/GenBank/DDBJ databases">
        <authorList>
            <person name="Qin X."/>
            <person name="Bachman B."/>
            <person name="Battles P."/>
            <person name="Bell A."/>
            <person name="Bess C."/>
            <person name="Bickham C."/>
            <person name="Chaboub L."/>
            <person name="Chen D."/>
            <person name="Coyle M."/>
            <person name="Deiros D.R."/>
            <person name="Dinh H."/>
            <person name="Forbes L."/>
            <person name="Fowler G."/>
            <person name="Francisco L."/>
            <person name="Fu Q."/>
            <person name="Gubbala S."/>
            <person name="Hale W."/>
            <person name="Han Y."/>
            <person name="Hemphill L."/>
            <person name="Highlander S.K."/>
            <person name="Hirani K."/>
            <person name="Hogues M."/>
            <person name="Jackson L."/>
            <person name="Jakkamsetti A."/>
            <person name="Javaid M."/>
            <person name="Jiang H."/>
            <person name="Korchina V."/>
            <person name="Kovar C."/>
            <person name="Lara F."/>
            <person name="Lee S."/>
            <person name="Mata R."/>
            <person name="Mathew T."/>
            <person name="Moen C."/>
            <person name="Morales K."/>
            <person name="Munidasa M."/>
            <person name="Nazareth L."/>
            <person name="Ngo R."/>
            <person name="Nguyen L."/>
            <person name="Okwuonu G."/>
            <person name="Ongeri F."/>
            <person name="Patil S."/>
            <person name="Petrosino J."/>
            <person name="Pham C."/>
            <person name="Pham P."/>
            <person name="Pu L.-L."/>
            <person name="Puazo M."/>
            <person name="Raj R."/>
            <person name="Reid J."/>
            <person name="Rouhana J."/>
            <person name="Saada N."/>
            <person name="Shang Y."/>
            <person name="Simmons D."/>
            <person name="Thornton R."/>
            <person name="Warren J."/>
            <person name="Weissenberger G."/>
            <person name="Zhang J."/>
            <person name="Zhang L."/>
            <person name="Zhou C."/>
            <person name="Zhu D."/>
            <person name="Muzny D."/>
            <person name="Worley K."/>
            <person name="Gibbs R."/>
        </authorList>
    </citation>
    <scope>NUCLEOTIDE SEQUENCE [LARGE SCALE GENOMIC DNA]</scope>
    <source>
        <strain evidence="3 4">DSM 15436</strain>
    </source>
</reference>
<proteinExistence type="predicted"/>
<dbReference type="eggNOG" id="COG0803">
    <property type="taxonomic scope" value="Bacteria"/>
</dbReference>
<dbReference type="RefSeq" id="WP_006546899.1">
    <property type="nucleotide sequence ID" value="NZ_DS999544.1"/>
</dbReference>
<gene>
    <name evidence="3" type="ORF">HMPREF0044_1440</name>
</gene>
<dbReference type="OrthoDB" id="4422177at2"/>
<dbReference type="AlphaFoldDB" id="C0W296"/>
<dbReference type="STRING" id="525245.HMPREF0044_1440"/>
<evidence type="ECO:0000313" key="3">
    <source>
        <dbReference type="EMBL" id="EEH63201.1"/>
    </source>
</evidence>
<feature type="region of interest" description="Disordered" evidence="1">
    <location>
        <begin position="124"/>
        <end position="191"/>
    </location>
</feature>
<organism evidence="3 4">
    <name type="scientific">Gleimia coleocanis DSM 15436</name>
    <dbReference type="NCBI Taxonomy" id="525245"/>
    <lineage>
        <taxon>Bacteria</taxon>
        <taxon>Bacillati</taxon>
        <taxon>Actinomycetota</taxon>
        <taxon>Actinomycetes</taxon>
        <taxon>Actinomycetales</taxon>
        <taxon>Actinomycetaceae</taxon>
        <taxon>Gleimia</taxon>
    </lineage>
</organism>
<keyword evidence="2" id="KW-0812">Transmembrane</keyword>
<feature type="region of interest" description="Disordered" evidence="1">
    <location>
        <begin position="413"/>
        <end position="478"/>
    </location>
</feature>